<evidence type="ECO:0000313" key="2">
    <source>
        <dbReference type="Proteomes" id="UP000001941"/>
    </source>
</evidence>
<dbReference type="GeneID" id="3924723"/>
<dbReference type="AlphaFoldDB" id="Q2FUK9"/>
<dbReference type="EnsemblBacteria" id="ABD42860">
    <property type="protein sequence ID" value="ABD42860"/>
    <property type="gene ID" value="Mhun_3178"/>
</dbReference>
<dbReference type="Proteomes" id="UP000001941">
    <property type="component" value="Chromosome"/>
</dbReference>
<evidence type="ECO:0000313" key="1">
    <source>
        <dbReference type="EMBL" id="ABD42860.1"/>
    </source>
</evidence>
<gene>
    <name evidence="1" type="ordered locus">Mhun_3178</name>
</gene>
<dbReference type="RefSeq" id="WP_011450105.1">
    <property type="nucleotide sequence ID" value="NC_007796.1"/>
</dbReference>
<dbReference type="InterPro" id="IPR020501">
    <property type="entry name" value="Uncharacterised_AF1218"/>
</dbReference>
<name>Q2FUK9_METHJ</name>
<dbReference type="KEGG" id="mhu:Mhun_3178"/>
<dbReference type="STRING" id="323259.Mhun_3178"/>
<proteinExistence type="predicted"/>
<dbReference type="EMBL" id="CP000254">
    <property type="protein sequence ID" value="ABD42860.1"/>
    <property type="molecule type" value="Genomic_DNA"/>
</dbReference>
<keyword evidence="2" id="KW-1185">Reference proteome</keyword>
<dbReference type="eggNOG" id="arCOG04419">
    <property type="taxonomic scope" value="Archaea"/>
</dbReference>
<dbReference type="Pfam" id="PF10826">
    <property type="entry name" value="DUF2551"/>
    <property type="match status" value="1"/>
</dbReference>
<dbReference type="InParanoid" id="Q2FUK9"/>
<dbReference type="OrthoDB" id="120695at2157"/>
<protein>
    <submittedName>
        <fullName evidence="1">Uncharacterized protein</fullName>
    </submittedName>
</protein>
<dbReference type="HOGENOM" id="CLU_161115_0_0_2"/>
<accession>Q2FUK9</accession>
<sequence>MTFHSRQHVVEQRLKAWLSGDPNGVRRAALSLFLQYGDLTIEDVYERLAPVYPVSYHGVGGMIGLISSRIGILQGIRDDKRRCRSYRLREKDRASVREIMTA</sequence>
<reference evidence="2" key="1">
    <citation type="journal article" date="2016" name="Stand. Genomic Sci.">
        <title>Complete genome sequence of Methanospirillum hungatei type strain JF1.</title>
        <authorList>
            <person name="Gunsalus R.P."/>
            <person name="Cook L.E."/>
            <person name="Crable B."/>
            <person name="Rohlin L."/>
            <person name="McDonald E."/>
            <person name="Mouttaki H."/>
            <person name="Sieber J.R."/>
            <person name="Poweleit N."/>
            <person name="Zhou H."/>
            <person name="Lapidus A.L."/>
            <person name="Daligault H.E."/>
            <person name="Land M."/>
            <person name="Gilna P."/>
            <person name="Ivanova N."/>
            <person name="Kyrpides N."/>
            <person name="Culley D.E."/>
            <person name="McInerney M.J."/>
        </authorList>
    </citation>
    <scope>NUCLEOTIDE SEQUENCE [LARGE SCALE GENOMIC DNA]</scope>
    <source>
        <strain evidence="2">ATCC 27890 / DSM 864 / NBRC 100397 / JF-1</strain>
    </source>
</reference>
<organism evidence="1 2">
    <name type="scientific">Methanospirillum hungatei JF-1 (strain ATCC 27890 / DSM 864 / NBRC 100397 / JF-1)</name>
    <dbReference type="NCBI Taxonomy" id="323259"/>
    <lineage>
        <taxon>Archaea</taxon>
        <taxon>Methanobacteriati</taxon>
        <taxon>Methanobacteriota</taxon>
        <taxon>Stenosarchaea group</taxon>
        <taxon>Methanomicrobia</taxon>
        <taxon>Methanomicrobiales</taxon>
        <taxon>Methanospirillaceae</taxon>
        <taxon>Methanospirillum</taxon>
    </lineage>
</organism>